<dbReference type="InterPro" id="IPR049215">
    <property type="entry name" value="DUF6809"/>
</dbReference>
<proteinExistence type="predicted"/>
<dbReference type="EMBL" id="JBHTLM010000002">
    <property type="protein sequence ID" value="MFD1175370.1"/>
    <property type="molecule type" value="Genomic_DNA"/>
</dbReference>
<accession>A0ABW3RUL4</accession>
<dbReference type="RefSeq" id="WP_379316665.1">
    <property type="nucleotide sequence ID" value="NZ_JBHTLM010000002.1"/>
</dbReference>
<keyword evidence="2" id="KW-1185">Reference proteome</keyword>
<comment type="caution">
    <text evidence="1">The sequence shown here is derived from an EMBL/GenBank/DDBJ whole genome shotgun (WGS) entry which is preliminary data.</text>
</comment>
<dbReference type="Proteomes" id="UP001597262">
    <property type="component" value="Unassembled WGS sequence"/>
</dbReference>
<dbReference type="Pfam" id="PF20648">
    <property type="entry name" value="DUF6809"/>
    <property type="match status" value="1"/>
</dbReference>
<gene>
    <name evidence="1" type="ORF">ACFQ3W_03530</name>
</gene>
<reference evidence="2" key="1">
    <citation type="journal article" date="2019" name="Int. J. Syst. Evol. Microbiol.">
        <title>The Global Catalogue of Microorganisms (GCM) 10K type strain sequencing project: providing services to taxonomists for standard genome sequencing and annotation.</title>
        <authorList>
            <consortium name="The Broad Institute Genomics Platform"/>
            <consortium name="The Broad Institute Genome Sequencing Center for Infectious Disease"/>
            <person name="Wu L."/>
            <person name="Ma J."/>
        </authorList>
    </citation>
    <scope>NUCLEOTIDE SEQUENCE [LARGE SCALE GENOMIC DNA]</scope>
    <source>
        <strain evidence="2">CCUG 59189</strain>
    </source>
</reference>
<evidence type="ECO:0000313" key="2">
    <source>
        <dbReference type="Proteomes" id="UP001597262"/>
    </source>
</evidence>
<evidence type="ECO:0000313" key="1">
    <source>
        <dbReference type="EMBL" id="MFD1175370.1"/>
    </source>
</evidence>
<organism evidence="1 2">
    <name type="scientific">Paenibacillus puldeungensis</name>
    <dbReference type="NCBI Taxonomy" id="696536"/>
    <lineage>
        <taxon>Bacteria</taxon>
        <taxon>Bacillati</taxon>
        <taxon>Bacillota</taxon>
        <taxon>Bacilli</taxon>
        <taxon>Bacillales</taxon>
        <taxon>Paenibacillaceae</taxon>
        <taxon>Paenibacillus</taxon>
    </lineage>
</organism>
<protein>
    <submittedName>
        <fullName evidence="1">DUF6809 family protein</fullName>
    </submittedName>
</protein>
<name>A0ABW3RUL4_9BACL</name>
<sequence>MPILESLYYGNLIPYETAVPQDPKYRQLGRQISESMDSWRGKLSNEDFRELEALLDLYQQVQGMELAASFTQGFRLGAAMVFEVYAERIDK</sequence>